<dbReference type="SUPFAM" id="SSF51161">
    <property type="entry name" value="Trimeric LpxA-like enzymes"/>
    <property type="match status" value="1"/>
</dbReference>
<dbReference type="InterPro" id="IPR011004">
    <property type="entry name" value="Trimer_LpxA-like_sf"/>
</dbReference>
<dbReference type="Proteomes" id="UP000229056">
    <property type="component" value="Unassembled WGS sequence"/>
</dbReference>
<dbReference type="InterPro" id="IPR007607">
    <property type="entry name" value="BacA/B"/>
</dbReference>
<protein>
    <submittedName>
        <fullName evidence="2">Cell shape determination protein CcmA</fullName>
    </submittedName>
</protein>
<evidence type="ECO:0000313" key="2">
    <source>
        <dbReference type="EMBL" id="PIS06546.1"/>
    </source>
</evidence>
<dbReference type="Pfam" id="PF04519">
    <property type="entry name" value="Bactofilin"/>
    <property type="match status" value="1"/>
</dbReference>
<gene>
    <name evidence="2" type="ORF">COT80_00295</name>
</gene>
<evidence type="ECO:0000313" key="3">
    <source>
        <dbReference type="Proteomes" id="UP000229056"/>
    </source>
</evidence>
<name>A0A2H0W5B9_9BACT</name>
<dbReference type="Gene3D" id="2.160.10.10">
    <property type="entry name" value="Hexapeptide repeat proteins"/>
    <property type="match status" value="1"/>
</dbReference>
<dbReference type="PANTHER" id="PTHR35024">
    <property type="entry name" value="HYPOTHETICAL CYTOSOLIC PROTEIN"/>
    <property type="match status" value="1"/>
</dbReference>
<proteinExistence type="inferred from homology"/>
<sequence length="150" mass="16103">MFKETPETNETETVIGPSVKVEGDFVTEGNVIVEGMICGTIKTSRNLKVGPKSRIFANISAENALISGEIQGNLKISDRLELTSTAKIFGDIKVGTLIIAAGSVLNGKCQMGTTKEKSIKPDFSKQGKIDLKSKEIAEITTENKIGSKKK</sequence>
<dbReference type="AlphaFoldDB" id="A0A2H0W5B9"/>
<dbReference type="EMBL" id="PEZY01000002">
    <property type="protein sequence ID" value="PIS06546.1"/>
    <property type="molecule type" value="Genomic_DNA"/>
</dbReference>
<reference evidence="3" key="1">
    <citation type="submission" date="2017-09" db="EMBL/GenBank/DDBJ databases">
        <title>Depth-based differentiation of microbial function through sediment-hosted aquifers and enrichment of novel symbionts in the deep terrestrial subsurface.</title>
        <authorList>
            <person name="Probst A.J."/>
            <person name="Ladd B."/>
            <person name="Jarett J.K."/>
            <person name="Geller-Mcgrath D.E."/>
            <person name="Sieber C.M.K."/>
            <person name="Emerson J.B."/>
            <person name="Anantharaman K."/>
            <person name="Thomas B.C."/>
            <person name="Malmstrom R."/>
            <person name="Stieglmeier M."/>
            <person name="Klingl A."/>
            <person name="Woyke T."/>
            <person name="Ryan C.M."/>
            <person name="Banfield J.F."/>
        </authorList>
    </citation>
    <scope>NUCLEOTIDE SEQUENCE [LARGE SCALE GENOMIC DNA]</scope>
</reference>
<organism evidence="2 3">
    <name type="scientific">Candidatus Buchananbacteria bacterium CG10_big_fil_rev_8_21_14_0_10_33_19</name>
    <dbReference type="NCBI Taxonomy" id="1974525"/>
    <lineage>
        <taxon>Bacteria</taxon>
        <taxon>Candidatus Buchananiibacteriota</taxon>
    </lineage>
</organism>
<dbReference type="PANTHER" id="PTHR35024:SF4">
    <property type="entry name" value="POLYMER-FORMING CYTOSKELETAL PROTEIN"/>
    <property type="match status" value="1"/>
</dbReference>
<comment type="caution">
    <text evidence="2">The sequence shown here is derived from an EMBL/GenBank/DDBJ whole genome shotgun (WGS) entry which is preliminary data.</text>
</comment>
<comment type="similarity">
    <text evidence="1">Belongs to the bactofilin family.</text>
</comment>
<accession>A0A2H0W5B9</accession>
<evidence type="ECO:0000256" key="1">
    <source>
        <dbReference type="ARBA" id="ARBA00044755"/>
    </source>
</evidence>